<evidence type="ECO:0000313" key="7">
    <source>
        <dbReference type="EMBL" id="MBN4059666.1"/>
    </source>
</evidence>
<dbReference type="PANTHER" id="PTHR30349:SF81">
    <property type="entry name" value="TYROSINE RECOMBINASE XERC"/>
    <property type="match status" value="1"/>
</dbReference>
<dbReference type="InterPro" id="IPR044068">
    <property type="entry name" value="CB"/>
</dbReference>
<keyword evidence="3" id="KW-0233">DNA recombination</keyword>
<dbReference type="Pfam" id="PF00589">
    <property type="entry name" value="Phage_integrase"/>
    <property type="match status" value="1"/>
</dbReference>
<dbReference type="PANTHER" id="PTHR30349">
    <property type="entry name" value="PHAGE INTEGRASE-RELATED"/>
    <property type="match status" value="1"/>
</dbReference>
<evidence type="ECO:0000259" key="5">
    <source>
        <dbReference type="PROSITE" id="PS51898"/>
    </source>
</evidence>
<dbReference type="PROSITE" id="PS51898">
    <property type="entry name" value="TYR_RECOMBINASE"/>
    <property type="match status" value="1"/>
</dbReference>
<reference evidence="7" key="1">
    <citation type="submission" date="2021-02" db="EMBL/GenBank/DDBJ databases">
        <title>Activity-based single-cell genomes from oceanic crustal fluid captures similar information to metagenomic and metatranscriptomic surveys with orders of magnitude less sampling.</title>
        <authorList>
            <person name="D'Angelo T.S."/>
            <person name="Orcutt B.N."/>
        </authorList>
    </citation>
    <scope>NUCLEOTIDE SEQUENCE [LARGE SCALE GENOMIC DNA]</scope>
    <source>
        <strain evidence="7">AH-315-J10</strain>
    </source>
</reference>
<dbReference type="Gene3D" id="1.10.443.10">
    <property type="entry name" value="Intergrase catalytic core"/>
    <property type="match status" value="1"/>
</dbReference>
<keyword evidence="2 4" id="KW-0238">DNA-binding</keyword>
<organism evidence="7 8">
    <name type="scientific">Acidimicrobium ferrooxidans</name>
    <dbReference type="NCBI Taxonomy" id="53635"/>
    <lineage>
        <taxon>Bacteria</taxon>
        <taxon>Bacillati</taxon>
        <taxon>Actinomycetota</taxon>
        <taxon>Acidimicrobiia</taxon>
        <taxon>Acidimicrobiales</taxon>
        <taxon>Acidimicrobiaceae</taxon>
        <taxon>Acidimicrobium</taxon>
    </lineage>
</organism>
<dbReference type="Pfam" id="PF02899">
    <property type="entry name" value="Phage_int_SAM_1"/>
    <property type="match status" value="1"/>
</dbReference>
<dbReference type="InterPro" id="IPR002104">
    <property type="entry name" value="Integrase_catalytic"/>
</dbReference>
<keyword evidence="8" id="KW-1185">Reference proteome</keyword>
<keyword evidence="1" id="KW-0229">DNA integration</keyword>
<dbReference type="InterPro" id="IPR050090">
    <property type="entry name" value="Tyrosine_recombinase_XerCD"/>
</dbReference>
<dbReference type="InterPro" id="IPR004107">
    <property type="entry name" value="Integrase_SAM-like_N"/>
</dbReference>
<evidence type="ECO:0000259" key="6">
    <source>
        <dbReference type="PROSITE" id="PS51900"/>
    </source>
</evidence>
<feature type="domain" description="Core-binding (CB)" evidence="6">
    <location>
        <begin position="2"/>
        <end position="95"/>
    </location>
</feature>
<dbReference type="EMBL" id="JAFIUH010000013">
    <property type="protein sequence ID" value="MBN4059666.1"/>
    <property type="molecule type" value="Genomic_DNA"/>
</dbReference>
<dbReference type="Gene3D" id="1.10.150.130">
    <property type="match status" value="1"/>
</dbReference>
<protein>
    <submittedName>
        <fullName evidence="7">Site-specific integrase</fullName>
    </submittedName>
</protein>
<comment type="caution">
    <text evidence="7">The sequence shown here is derived from an EMBL/GenBank/DDBJ whole genome shotgun (WGS) entry which is preliminary data.</text>
</comment>
<dbReference type="PROSITE" id="PS51900">
    <property type="entry name" value="CB"/>
    <property type="match status" value="1"/>
</dbReference>
<evidence type="ECO:0000313" key="8">
    <source>
        <dbReference type="Proteomes" id="UP000724964"/>
    </source>
</evidence>
<proteinExistence type="predicted"/>
<evidence type="ECO:0000256" key="2">
    <source>
        <dbReference type="ARBA" id="ARBA00023125"/>
    </source>
</evidence>
<sequence>MTPLAPLLEEFFTERLIAQRHASPNTIAAYRDTFRLLLRFTHDTAGKKPCEVDLTDLDAALIGGFLTHLETERGVSVRTRNARLTAIRSLFQFASFRHPEHGAIIARVLSIPPKRADRAIVTFLTDTEIHALLAAPDRDTRIGRRDNTILAVAIQTGLRVSELVGLTCADIKLGTGAHVRCYGKGRKERITPLSGASRDLVGDWLNERNGTATDPLFAGPSSRPLTRDAIRRLVNRHVKTATPASPSLATKQVTPHVLRHTCAMQLLQAGVDLAVIALWLGHENTRTTQIYLHADLSIKQRALDRTAPNTAATGRYQPADPLLAYLESL</sequence>
<dbReference type="InterPro" id="IPR011010">
    <property type="entry name" value="DNA_brk_join_enz"/>
</dbReference>
<dbReference type="SUPFAM" id="SSF56349">
    <property type="entry name" value="DNA breaking-rejoining enzymes"/>
    <property type="match status" value="1"/>
</dbReference>
<evidence type="ECO:0000256" key="4">
    <source>
        <dbReference type="PROSITE-ProRule" id="PRU01248"/>
    </source>
</evidence>
<name>A0ABS3AP72_9ACTN</name>
<evidence type="ECO:0000256" key="1">
    <source>
        <dbReference type="ARBA" id="ARBA00022908"/>
    </source>
</evidence>
<dbReference type="InterPro" id="IPR010998">
    <property type="entry name" value="Integrase_recombinase_N"/>
</dbReference>
<evidence type="ECO:0000256" key="3">
    <source>
        <dbReference type="ARBA" id="ARBA00023172"/>
    </source>
</evidence>
<gene>
    <name evidence="7" type="ORF">JYT35_00950</name>
</gene>
<accession>A0ABS3AP72</accession>
<dbReference type="Proteomes" id="UP000724964">
    <property type="component" value="Unassembled WGS sequence"/>
</dbReference>
<dbReference type="InterPro" id="IPR013762">
    <property type="entry name" value="Integrase-like_cat_sf"/>
</dbReference>
<feature type="domain" description="Tyr recombinase" evidence="5">
    <location>
        <begin position="119"/>
        <end position="304"/>
    </location>
</feature>